<dbReference type="PANTHER" id="PTHR35410:SF2">
    <property type="entry name" value="OS02G0640200 PROTEIN"/>
    <property type="match status" value="1"/>
</dbReference>
<dbReference type="OrthoDB" id="785244at2759"/>
<dbReference type="InterPro" id="IPR056059">
    <property type="entry name" value="DUF7642"/>
</dbReference>
<dbReference type="Proteomes" id="UP000275267">
    <property type="component" value="Unassembled WGS sequence"/>
</dbReference>
<dbReference type="EMBL" id="PQIB02000012">
    <property type="protein sequence ID" value="RLM79703.1"/>
    <property type="molecule type" value="Genomic_DNA"/>
</dbReference>
<name>A0A3L6QG50_PANMI</name>
<feature type="transmembrane region" description="Helical" evidence="1">
    <location>
        <begin position="57"/>
        <end position="80"/>
    </location>
</feature>
<protein>
    <recommendedName>
        <fullName evidence="2">DUF7642 domain-containing protein</fullName>
    </recommendedName>
</protein>
<sequence length="278" mass="31432">MLSGHAVTLSERSPSGARLIEDVPSDAGDEEAESTARVLYRASFQELMPGYLQYDTIIWALISLLLVLAWGIGLLLLLYLPYKRYVLKRDILSRQLYVTENNSVQVVKNWCSMDVKCSQATRPSYLPFVGIVKKEIKVPLHLIVDVIIEQGCLQSAYSLYTFRIESIAHWKPAPVDELQFHGVHNPDLLRRVIIREASRRNQEVQIQRTRLYSGEGPSYIPPTSGFHSPSSKIKASSSRDVLYSKGKIPDSILLHKLEEVSRSVKNLESLLTGSHTRE</sequence>
<dbReference type="Pfam" id="PF24649">
    <property type="entry name" value="DUF7642"/>
    <property type="match status" value="1"/>
</dbReference>
<keyword evidence="4" id="KW-1185">Reference proteome</keyword>
<evidence type="ECO:0000313" key="3">
    <source>
        <dbReference type="EMBL" id="RLM79703.1"/>
    </source>
</evidence>
<dbReference type="PANTHER" id="PTHR35410">
    <property type="entry name" value="EXPRESSED PROTEIN"/>
    <property type="match status" value="1"/>
</dbReference>
<reference evidence="4" key="1">
    <citation type="journal article" date="2019" name="Nat. Commun.">
        <title>The genome of broomcorn millet.</title>
        <authorList>
            <person name="Zou C."/>
            <person name="Miki D."/>
            <person name="Li D."/>
            <person name="Tang Q."/>
            <person name="Xiao L."/>
            <person name="Rajput S."/>
            <person name="Deng P."/>
            <person name="Jia W."/>
            <person name="Huang R."/>
            <person name="Zhang M."/>
            <person name="Sun Y."/>
            <person name="Hu J."/>
            <person name="Fu X."/>
            <person name="Schnable P.S."/>
            <person name="Li F."/>
            <person name="Zhang H."/>
            <person name="Feng B."/>
            <person name="Zhu X."/>
            <person name="Liu R."/>
            <person name="Schnable J.C."/>
            <person name="Zhu J.-K."/>
            <person name="Zhang H."/>
        </authorList>
    </citation>
    <scope>NUCLEOTIDE SEQUENCE [LARGE SCALE GENOMIC DNA]</scope>
</reference>
<dbReference type="AlphaFoldDB" id="A0A3L6QG50"/>
<evidence type="ECO:0000313" key="4">
    <source>
        <dbReference type="Proteomes" id="UP000275267"/>
    </source>
</evidence>
<evidence type="ECO:0000259" key="2">
    <source>
        <dbReference type="Pfam" id="PF24649"/>
    </source>
</evidence>
<keyword evidence="1" id="KW-0472">Membrane</keyword>
<dbReference type="STRING" id="4540.A0A3L6QG50"/>
<keyword evidence="1" id="KW-0812">Transmembrane</keyword>
<organism evidence="3 4">
    <name type="scientific">Panicum miliaceum</name>
    <name type="common">Proso millet</name>
    <name type="synonym">Broomcorn millet</name>
    <dbReference type="NCBI Taxonomy" id="4540"/>
    <lineage>
        <taxon>Eukaryota</taxon>
        <taxon>Viridiplantae</taxon>
        <taxon>Streptophyta</taxon>
        <taxon>Embryophyta</taxon>
        <taxon>Tracheophyta</taxon>
        <taxon>Spermatophyta</taxon>
        <taxon>Magnoliopsida</taxon>
        <taxon>Liliopsida</taxon>
        <taxon>Poales</taxon>
        <taxon>Poaceae</taxon>
        <taxon>PACMAD clade</taxon>
        <taxon>Panicoideae</taxon>
        <taxon>Panicodae</taxon>
        <taxon>Paniceae</taxon>
        <taxon>Panicinae</taxon>
        <taxon>Panicum</taxon>
        <taxon>Panicum sect. Panicum</taxon>
    </lineage>
</organism>
<evidence type="ECO:0000256" key="1">
    <source>
        <dbReference type="SAM" id="Phobius"/>
    </source>
</evidence>
<feature type="domain" description="DUF7642" evidence="2">
    <location>
        <begin position="89"/>
        <end position="200"/>
    </location>
</feature>
<accession>A0A3L6QG50</accession>
<comment type="caution">
    <text evidence="3">The sequence shown here is derived from an EMBL/GenBank/DDBJ whole genome shotgun (WGS) entry which is preliminary data.</text>
</comment>
<keyword evidence="1" id="KW-1133">Transmembrane helix</keyword>
<proteinExistence type="predicted"/>
<gene>
    <name evidence="3" type="ORF">C2845_PM12G10550</name>
</gene>